<dbReference type="InterPro" id="IPR018961">
    <property type="entry name" value="DnaJ_homolog_subfam-C_membr-28"/>
</dbReference>
<dbReference type="Pfam" id="PF09350">
    <property type="entry name" value="DJC28_CD"/>
    <property type="match status" value="1"/>
</dbReference>
<reference evidence="2 4" key="1">
    <citation type="submission" date="2016-10" db="EMBL/GenBank/DDBJ databases">
        <title>Draft genome sequences of four alkaliphilic bacteria belonging to the Anaerobacillus genus.</title>
        <authorList>
            <person name="Bassil N.M."/>
            <person name="Lloyd J.R."/>
        </authorList>
    </citation>
    <scope>NUCLEOTIDE SEQUENCE [LARGE SCALE GENOMIC DNA]</scope>
    <source>
        <strain evidence="2 4">NB2006</strain>
    </source>
</reference>
<feature type="domain" description="DnaJ homologue subfamily C member 28 conserved" evidence="1">
    <location>
        <begin position="16"/>
        <end position="70"/>
    </location>
</feature>
<gene>
    <name evidence="3" type="ORF">AWH56_023320</name>
    <name evidence="2" type="ORF">AWH56_14570</name>
</gene>
<organism evidence="2 4">
    <name type="scientific">Anaerobacillus isosaccharinicus</name>
    <dbReference type="NCBI Taxonomy" id="1532552"/>
    <lineage>
        <taxon>Bacteria</taxon>
        <taxon>Bacillati</taxon>
        <taxon>Bacillota</taxon>
        <taxon>Bacilli</taxon>
        <taxon>Bacillales</taxon>
        <taxon>Bacillaceae</taxon>
        <taxon>Anaerobacillus</taxon>
    </lineage>
</organism>
<evidence type="ECO:0000313" key="3">
    <source>
        <dbReference type="EMBL" id="QOY35571.1"/>
    </source>
</evidence>
<reference evidence="3" key="4">
    <citation type="submission" date="2020-10" db="EMBL/GenBank/DDBJ databases">
        <authorList>
            <person name="Bassil N.M."/>
            <person name="Lloyd J.R."/>
        </authorList>
    </citation>
    <scope>NUCLEOTIDE SEQUENCE</scope>
    <source>
        <strain evidence="3">NB2006</strain>
    </source>
</reference>
<accession>A0A1S2LI38</accession>
<sequence length="110" mass="13058">MDREYNDLIGDILKETGENERYKGKAKPLSKEYLQMDTYQQFQKIAKDAGYLPHWLKLQKEISNLVHSFRTEKDLEVINKKIKEHNLTCPSQMQKNLISMSNIEKAKEIW</sequence>
<protein>
    <submittedName>
        <fullName evidence="3">DUF1992 domain-containing protein</fullName>
    </submittedName>
</protein>
<evidence type="ECO:0000313" key="4">
    <source>
        <dbReference type="Proteomes" id="UP000180175"/>
    </source>
</evidence>
<evidence type="ECO:0000259" key="1">
    <source>
        <dbReference type="Pfam" id="PF09350"/>
    </source>
</evidence>
<dbReference type="OrthoDB" id="9798476at2"/>
<dbReference type="KEGG" id="aia:AWH56_023320"/>
<dbReference type="RefSeq" id="WP_071317766.1">
    <property type="nucleotide sequence ID" value="NZ_CP063356.2"/>
</dbReference>
<name>A0A1S2LI38_9BACI</name>
<evidence type="ECO:0000313" key="2">
    <source>
        <dbReference type="EMBL" id="OIJ12189.1"/>
    </source>
</evidence>
<dbReference type="Proteomes" id="UP000180175">
    <property type="component" value="Chromosome"/>
</dbReference>
<proteinExistence type="predicted"/>
<reference evidence="3 4" key="2">
    <citation type="journal article" date="2017" name="Genome Announc.">
        <title>Draft Genome Sequences of Four Alkaliphilic Bacteria Belonging to the Anaerobacillus Genus.</title>
        <authorList>
            <person name="Bassil N.M."/>
            <person name="Lloyd J.R."/>
        </authorList>
    </citation>
    <scope>NUCLEOTIDE SEQUENCE [LARGE SCALE GENOMIC DNA]</scope>
    <source>
        <strain evidence="3 4">NB2006</strain>
    </source>
</reference>
<dbReference type="AlphaFoldDB" id="A0A1S2LI38"/>
<dbReference type="EMBL" id="LQXD01000129">
    <property type="protein sequence ID" value="OIJ12189.1"/>
    <property type="molecule type" value="Genomic_DNA"/>
</dbReference>
<reference evidence="3 4" key="3">
    <citation type="journal article" date="2019" name="Int. J. Syst. Evol. Microbiol.">
        <title>Anaerobacillus isosaccharinicus sp. nov., an alkaliphilic bacterium which degrades isosaccharinic acid.</title>
        <authorList>
            <person name="Bassil N.M."/>
            <person name="Lloyd J.R."/>
        </authorList>
    </citation>
    <scope>NUCLEOTIDE SEQUENCE [LARGE SCALE GENOMIC DNA]</scope>
    <source>
        <strain evidence="3 4">NB2006</strain>
    </source>
</reference>
<keyword evidence="4" id="KW-1185">Reference proteome</keyword>
<dbReference type="EMBL" id="CP063356">
    <property type="protein sequence ID" value="QOY35571.1"/>
    <property type="molecule type" value="Genomic_DNA"/>
</dbReference>